<evidence type="ECO:0000259" key="2">
    <source>
        <dbReference type="Pfam" id="PF13243"/>
    </source>
</evidence>
<reference evidence="4" key="1">
    <citation type="journal article" date="2019" name="Int. J. Syst. Evol. Microbiol.">
        <title>The Global Catalogue of Microorganisms (GCM) 10K type strain sequencing project: providing services to taxonomists for standard genome sequencing and annotation.</title>
        <authorList>
            <consortium name="The Broad Institute Genomics Platform"/>
            <consortium name="The Broad Institute Genome Sequencing Center for Infectious Disease"/>
            <person name="Wu L."/>
            <person name="Ma J."/>
        </authorList>
    </citation>
    <scope>NUCLEOTIDE SEQUENCE [LARGE SCALE GENOMIC DNA]</scope>
    <source>
        <strain evidence="4">JCM 17460</strain>
    </source>
</reference>
<protein>
    <recommendedName>
        <fullName evidence="2">Squalene cyclase C-terminal domain-containing protein</fullName>
    </recommendedName>
</protein>
<feature type="domain" description="Squalene cyclase C-terminal" evidence="2">
    <location>
        <begin position="164"/>
        <end position="242"/>
    </location>
</feature>
<dbReference type="InterPro" id="IPR006311">
    <property type="entry name" value="TAT_signal"/>
</dbReference>
<sequence length="490" mass="49120">MSTSMSVRRAVAAVAGGAVVAGGLMTLAPAPAAHADPVAQSAAANWLAGELDADGLLHGDVAKTIDFALALDEIGGHQATLDKITAGVDAKVGTYAVGGVSIAQANLFYRAVGIDPATKAGDLVAKLEAAVDDVSGQLDEAYPGAWSQGLAVRALDAADSVELAKATDSLIDDFECPTGGWGYYFGEFCTADPDDTADLLFALLPQKGASAKVDDAIARAVAWLKAEQKTDGGFDNYGVNANSTGLAAHALALAGAAPEARRAATWLRRHQVAGSACDGKLVAEGGAVGATDAVITEGRTYGIDPAAAGFDWYLATAQSIVALQDAAPATAPLGVSPLFAPVAGTVTVGVTGLADGENGCLSIAGVPTAVQGGGATTTSFTAPADAAAVPVDVVTAGRRATATLQVLDATRLKVTVATKLKAKQKAVVKVKGLAAGESVTVKIGKKKATGTANAKGVAKVKIKVKKRGKAKVKVVGQFPDRKGKAATRVV</sequence>
<dbReference type="RefSeq" id="WP_218235873.1">
    <property type="nucleotide sequence ID" value="NZ_BAABBB010000028.1"/>
</dbReference>
<dbReference type="Pfam" id="PF13243">
    <property type="entry name" value="SQHop_cyclase_C"/>
    <property type="match status" value="1"/>
</dbReference>
<dbReference type="PROSITE" id="PS51318">
    <property type="entry name" value="TAT"/>
    <property type="match status" value="1"/>
</dbReference>
<evidence type="ECO:0000313" key="4">
    <source>
        <dbReference type="Proteomes" id="UP001500301"/>
    </source>
</evidence>
<dbReference type="InterPro" id="IPR032696">
    <property type="entry name" value="SQ_cyclase_C"/>
</dbReference>
<organism evidence="3 4">
    <name type="scientific">Nocardioides daeguensis</name>
    <dbReference type="NCBI Taxonomy" id="908359"/>
    <lineage>
        <taxon>Bacteria</taxon>
        <taxon>Bacillati</taxon>
        <taxon>Actinomycetota</taxon>
        <taxon>Actinomycetes</taxon>
        <taxon>Propionibacteriales</taxon>
        <taxon>Nocardioidaceae</taxon>
        <taxon>Nocardioides</taxon>
    </lineage>
</organism>
<keyword evidence="4" id="KW-1185">Reference proteome</keyword>
<keyword evidence="1" id="KW-0732">Signal</keyword>
<accession>A0ABP6WJ76</accession>
<dbReference type="Proteomes" id="UP001500301">
    <property type="component" value="Unassembled WGS sequence"/>
</dbReference>
<evidence type="ECO:0000313" key="3">
    <source>
        <dbReference type="EMBL" id="GAA3551726.1"/>
    </source>
</evidence>
<comment type="caution">
    <text evidence="3">The sequence shown here is derived from an EMBL/GenBank/DDBJ whole genome shotgun (WGS) entry which is preliminary data.</text>
</comment>
<gene>
    <name evidence="3" type="ORF">GCM10022263_43190</name>
</gene>
<feature type="signal peptide" evidence="1">
    <location>
        <begin position="1"/>
        <end position="35"/>
    </location>
</feature>
<dbReference type="EMBL" id="BAABBB010000028">
    <property type="protein sequence ID" value="GAA3551726.1"/>
    <property type="molecule type" value="Genomic_DNA"/>
</dbReference>
<name>A0ABP6WJ76_9ACTN</name>
<feature type="chain" id="PRO_5045195374" description="Squalene cyclase C-terminal domain-containing protein" evidence="1">
    <location>
        <begin position="36"/>
        <end position="490"/>
    </location>
</feature>
<proteinExistence type="predicted"/>
<evidence type="ECO:0000256" key="1">
    <source>
        <dbReference type="SAM" id="SignalP"/>
    </source>
</evidence>